<keyword evidence="2" id="KW-0521">NADP</keyword>
<name>W9XC95_9EURO</name>
<organism evidence="4 5">
    <name type="scientific">Cladophialophora psammophila CBS 110553</name>
    <dbReference type="NCBI Taxonomy" id="1182543"/>
    <lineage>
        <taxon>Eukaryota</taxon>
        <taxon>Fungi</taxon>
        <taxon>Dikarya</taxon>
        <taxon>Ascomycota</taxon>
        <taxon>Pezizomycotina</taxon>
        <taxon>Eurotiomycetes</taxon>
        <taxon>Chaetothyriomycetidae</taxon>
        <taxon>Chaetothyriales</taxon>
        <taxon>Herpotrichiellaceae</taxon>
        <taxon>Cladophialophora</taxon>
    </lineage>
</organism>
<dbReference type="Proteomes" id="UP000019471">
    <property type="component" value="Unassembled WGS sequence"/>
</dbReference>
<dbReference type="HOGENOM" id="CLU_007383_8_0_1"/>
<dbReference type="GO" id="GO:0005634">
    <property type="term" value="C:nucleus"/>
    <property type="evidence" value="ECO:0007669"/>
    <property type="project" value="TreeGrafter"/>
</dbReference>
<evidence type="ECO:0000313" key="4">
    <source>
        <dbReference type="EMBL" id="EXJ74556.1"/>
    </source>
</evidence>
<dbReference type="RefSeq" id="XP_007741656.1">
    <property type="nucleotide sequence ID" value="XM_007743466.1"/>
</dbReference>
<dbReference type="InterPro" id="IPR051164">
    <property type="entry name" value="NmrA-like_oxidored"/>
</dbReference>
<dbReference type="OrthoDB" id="300709at2759"/>
<evidence type="ECO:0000313" key="5">
    <source>
        <dbReference type="Proteomes" id="UP000019471"/>
    </source>
</evidence>
<feature type="domain" description="NmrA-like" evidence="3">
    <location>
        <begin position="35"/>
        <end position="223"/>
    </location>
</feature>
<evidence type="ECO:0000259" key="3">
    <source>
        <dbReference type="Pfam" id="PF05368"/>
    </source>
</evidence>
<dbReference type="Gene3D" id="3.40.50.720">
    <property type="entry name" value="NAD(P)-binding Rossmann-like Domain"/>
    <property type="match status" value="1"/>
</dbReference>
<dbReference type="InterPro" id="IPR036291">
    <property type="entry name" value="NAD(P)-bd_dom_sf"/>
</dbReference>
<dbReference type="EMBL" id="AMGX01000003">
    <property type="protein sequence ID" value="EXJ74556.1"/>
    <property type="molecule type" value="Genomic_DNA"/>
</dbReference>
<gene>
    <name evidence="4" type="ORF">A1O5_02852</name>
</gene>
<dbReference type="GeneID" id="19187583"/>
<protein>
    <recommendedName>
        <fullName evidence="3">NmrA-like domain-containing protein</fullName>
    </recommendedName>
</protein>
<accession>W9XC95</accession>
<keyword evidence="5" id="KW-1185">Reference proteome</keyword>
<comment type="similarity">
    <text evidence="1">Belongs to the NmrA-type oxidoreductase family.</text>
</comment>
<dbReference type="eggNOG" id="ENOG502SKBT">
    <property type="taxonomic scope" value="Eukaryota"/>
</dbReference>
<dbReference type="SUPFAM" id="SSF51735">
    <property type="entry name" value="NAD(P)-binding Rossmann-fold domains"/>
    <property type="match status" value="1"/>
</dbReference>
<dbReference type="PANTHER" id="PTHR42748:SF14">
    <property type="entry name" value="SNOAL-LIKE DOMAIN-CONTAINING PROTEIN"/>
    <property type="match status" value="1"/>
</dbReference>
<evidence type="ECO:0000256" key="1">
    <source>
        <dbReference type="ARBA" id="ARBA00006328"/>
    </source>
</evidence>
<proteinExistence type="inferred from homology"/>
<comment type="caution">
    <text evidence="4">The sequence shown here is derived from an EMBL/GenBank/DDBJ whole genome shotgun (WGS) entry which is preliminary data.</text>
</comment>
<dbReference type="AlphaFoldDB" id="W9XC95"/>
<dbReference type="Pfam" id="PF05368">
    <property type="entry name" value="NmrA"/>
    <property type="match status" value="1"/>
</dbReference>
<dbReference type="InterPro" id="IPR008030">
    <property type="entry name" value="NmrA-like"/>
</dbReference>
<reference evidence="4 5" key="1">
    <citation type="submission" date="2013-03" db="EMBL/GenBank/DDBJ databases">
        <title>The Genome Sequence of Cladophialophora psammophila CBS 110553.</title>
        <authorList>
            <consortium name="The Broad Institute Genomics Platform"/>
            <person name="Cuomo C."/>
            <person name="de Hoog S."/>
            <person name="Gorbushina A."/>
            <person name="Walker B."/>
            <person name="Young S.K."/>
            <person name="Zeng Q."/>
            <person name="Gargeya S."/>
            <person name="Fitzgerald M."/>
            <person name="Haas B."/>
            <person name="Abouelleil A."/>
            <person name="Allen A.W."/>
            <person name="Alvarado L."/>
            <person name="Arachchi H.M."/>
            <person name="Berlin A.M."/>
            <person name="Chapman S.B."/>
            <person name="Gainer-Dewar J."/>
            <person name="Goldberg J."/>
            <person name="Griggs A."/>
            <person name="Gujja S."/>
            <person name="Hansen M."/>
            <person name="Howarth C."/>
            <person name="Imamovic A."/>
            <person name="Ireland A."/>
            <person name="Larimer J."/>
            <person name="McCowan C."/>
            <person name="Murphy C."/>
            <person name="Pearson M."/>
            <person name="Poon T.W."/>
            <person name="Priest M."/>
            <person name="Roberts A."/>
            <person name="Saif S."/>
            <person name="Shea T."/>
            <person name="Sisk P."/>
            <person name="Sykes S."/>
            <person name="Wortman J."/>
            <person name="Nusbaum C."/>
            <person name="Birren B."/>
        </authorList>
    </citation>
    <scope>NUCLEOTIDE SEQUENCE [LARGE SCALE GENOMIC DNA]</scope>
    <source>
        <strain evidence="4 5">CBS 110553</strain>
    </source>
</reference>
<sequence length="332" mass="36941">MANLNEILVLGGTGAQGAPVVKGESAFCSSYLSDLHHAFHGVYGAWVNIDGFTLGEKDELFYGLRAYEIARHEKVQHYIWASIDYSLKKAGWDEEYHCCHNDTKGRIGDFILAQGQAGMKTSLFTTCPYMDMLFEGMFVPDQKPDGSLVWANPAADGKIPLIALDDVGPFVSWMFDNIDRSAGMDLEVATDQVSMQEIADAAARVTGKDAKFVRMPMEEYLPKAEPYPGAPANWGVGPNVATDDALMSWKENFKAWWQYWGEGFGATRDMALLDEISPNRIKGLEAWMRIVGYEGERRPVLKDAQDLKRSALDDIVFSVREGQACNCQPQAR</sequence>
<evidence type="ECO:0000256" key="2">
    <source>
        <dbReference type="ARBA" id="ARBA00022857"/>
    </source>
</evidence>
<dbReference type="STRING" id="1182543.W9XC95"/>
<dbReference type="PANTHER" id="PTHR42748">
    <property type="entry name" value="NITROGEN METABOLITE REPRESSION PROTEIN NMRA FAMILY MEMBER"/>
    <property type="match status" value="1"/>
</dbReference>